<dbReference type="AlphaFoldDB" id="A0A0K2LCV5"/>
<keyword evidence="2" id="KW-1185">Reference proteome</keyword>
<name>A0A0K2LCV5_9LACO</name>
<sequence>MQARQLRNHFTTNLINNTTNFINNNFDFNLQVETKPQVKQMPLMQLELFAEQSFRNKYSVVITMLNDKQLQGKFISQVNENKYVFKMNSALFEIVMLNQIKSINLV</sequence>
<organism evidence="1 2">
    <name type="scientific">Companilactobacillus heilongjiangensis</name>
    <dbReference type="NCBI Taxonomy" id="1074467"/>
    <lineage>
        <taxon>Bacteria</taxon>
        <taxon>Bacillati</taxon>
        <taxon>Bacillota</taxon>
        <taxon>Bacilli</taxon>
        <taxon>Lactobacillales</taxon>
        <taxon>Lactobacillaceae</taxon>
        <taxon>Companilactobacillus</taxon>
    </lineage>
</organism>
<dbReference type="EMBL" id="CP012559">
    <property type="protein sequence ID" value="ALB29132.1"/>
    <property type="molecule type" value="Genomic_DNA"/>
</dbReference>
<evidence type="ECO:0000313" key="1">
    <source>
        <dbReference type="EMBL" id="ALB29132.1"/>
    </source>
</evidence>
<protein>
    <submittedName>
        <fullName evidence="1">Uncharacterized protein</fullName>
    </submittedName>
</protein>
<dbReference type="KEGG" id="lhi:JP39_06995"/>
<evidence type="ECO:0000313" key="2">
    <source>
        <dbReference type="Proteomes" id="UP000061546"/>
    </source>
</evidence>
<reference evidence="1 2" key="1">
    <citation type="submission" date="2015-08" db="EMBL/GenBank/DDBJ databases">
        <title>Genomic sequence of Lactobacillus heilongjiangensis DSM 28069, isolated from Chinese traditional pickle.</title>
        <authorList>
            <person name="Jiang X."/>
            <person name="Zheng B."/>
            <person name="Cheng H."/>
        </authorList>
    </citation>
    <scope>NUCLEOTIDE SEQUENCE [LARGE SCALE GENOMIC DNA]</scope>
    <source>
        <strain evidence="1 2">DSM 28069</strain>
    </source>
</reference>
<gene>
    <name evidence="1" type="ORF">JP39_06995</name>
</gene>
<dbReference type="STRING" id="1074467.JP39_06995"/>
<proteinExistence type="predicted"/>
<dbReference type="OrthoDB" id="2328197at2"/>
<accession>A0A0K2LCV5</accession>
<dbReference type="Proteomes" id="UP000061546">
    <property type="component" value="Chromosome"/>
</dbReference>
<dbReference type="RefSeq" id="WP_041499612.1">
    <property type="nucleotide sequence ID" value="NZ_BJDV01000001.1"/>
</dbReference>